<evidence type="ECO:0000256" key="1">
    <source>
        <dbReference type="ARBA" id="ARBA00023015"/>
    </source>
</evidence>
<feature type="domain" description="IclR-ED" evidence="7">
    <location>
        <begin position="74"/>
        <end position="257"/>
    </location>
</feature>
<evidence type="ECO:0000256" key="2">
    <source>
        <dbReference type="ARBA" id="ARBA00023125"/>
    </source>
</evidence>
<dbReference type="Gene3D" id="3.30.450.40">
    <property type="match status" value="1"/>
</dbReference>
<dbReference type="GO" id="GO:0045892">
    <property type="term" value="P:negative regulation of DNA-templated transcription"/>
    <property type="evidence" value="ECO:0007669"/>
    <property type="project" value="TreeGrafter"/>
</dbReference>
<dbReference type="FunFam" id="1.10.10.10:FF:000056">
    <property type="entry name" value="IclR family transcriptional regulator"/>
    <property type="match status" value="1"/>
</dbReference>
<dbReference type="CDD" id="cd00090">
    <property type="entry name" value="HTH_ARSR"/>
    <property type="match status" value="1"/>
</dbReference>
<dbReference type="PANTHER" id="PTHR30136:SF24">
    <property type="entry name" value="HTH-TYPE TRANSCRIPTIONAL REPRESSOR ALLR"/>
    <property type="match status" value="1"/>
</dbReference>
<evidence type="ECO:0000256" key="3">
    <source>
        <dbReference type="ARBA" id="ARBA00023163"/>
    </source>
</evidence>
<dbReference type="PROSITE" id="PS51078">
    <property type="entry name" value="ICLR_ED"/>
    <property type="match status" value="1"/>
</dbReference>
<dbReference type="EMBL" id="BDJK01000028">
    <property type="protein sequence ID" value="GAV23069.1"/>
    <property type="molecule type" value="Genomic_DNA"/>
</dbReference>
<evidence type="ECO:0000256" key="5">
    <source>
        <dbReference type="ARBA" id="ARBA00070406"/>
    </source>
</evidence>
<dbReference type="InterPro" id="IPR005471">
    <property type="entry name" value="Tscrpt_reg_IclR_N"/>
</dbReference>
<accession>A0A1L8CW41</accession>
<comment type="caution">
    <text evidence="8">The sequence shown here is derived from an EMBL/GenBank/DDBJ whole genome shotgun (WGS) entry which is preliminary data.</text>
</comment>
<dbReference type="PROSITE" id="PS51077">
    <property type="entry name" value="HTH_ICLR"/>
    <property type="match status" value="1"/>
</dbReference>
<dbReference type="GO" id="GO:0003677">
    <property type="term" value="F:DNA binding"/>
    <property type="evidence" value="ECO:0007669"/>
    <property type="project" value="UniProtKB-KW"/>
</dbReference>
<sequence length="262" mass="29646">MKKNNNNDTLIQSVDRALRILDTFSLKEKELGVTEIANRLGLHKSTVFGLLRTLEHWGYVEQNQVTGKYRLGLKPLELGNRVKEGLDLRAVALPFLQDLVERYGETVHLAVHDRGEIVYIEKVEGPNAIRMYSQIGRRAPMHCTGVGKAILAFRPEKEIEEIIRSKGLKYFTPNTITDPKKLHEELSLIRENGYSLDREEIEIGLRCVAAPIRDSQNKVIAAISVAGPSMRMTEEKIQELIVSVKEAALEISKRLGYQTTSR</sequence>
<dbReference type="RefSeq" id="WP_075859521.1">
    <property type="nucleotide sequence ID" value="NZ_BDJK01000028.1"/>
</dbReference>
<dbReference type="SUPFAM" id="SSF46785">
    <property type="entry name" value="Winged helix' DNA-binding domain"/>
    <property type="match status" value="1"/>
</dbReference>
<keyword evidence="1" id="KW-0805">Transcription regulation</keyword>
<dbReference type="InterPro" id="IPR029016">
    <property type="entry name" value="GAF-like_dom_sf"/>
</dbReference>
<dbReference type="STRING" id="870242.cpu_15790"/>
<dbReference type="InterPro" id="IPR011991">
    <property type="entry name" value="ArsR-like_HTH"/>
</dbReference>
<dbReference type="SUPFAM" id="SSF55781">
    <property type="entry name" value="GAF domain-like"/>
    <property type="match status" value="1"/>
</dbReference>
<reference evidence="9" key="1">
    <citation type="submission" date="2016-12" db="EMBL/GenBank/DDBJ databases">
        <title>Draft Genome Sequences od Carboxydothermus pertinax and islandicus, Hydrogenogenic Carboxydotrophic Bacteria.</title>
        <authorList>
            <person name="Fukuyama Y."/>
            <person name="Ohmae K."/>
            <person name="Yoneda Y."/>
            <person name="Yoshida T."/>
            <person name="Sako Y."/>
        </authorList>
    </citation>
    <scope>NUCLEOTIDE SEQUENCE [LARGE SCALE GENOMIC DNA]</scope>
    <source>
        <strain evidence="9">Ug1</strain>
    </source>
</reference>
<dbReference type="GO" id="GO:0003700">
    <property type="term" value="F:DNA-binding transcription factor activity"/>
    <property type="evidence" value="ECO:0007669"/>
    <property type="project" value="TreeGrafter"/>
</dbReference>
<name>A0A1L8CW41_9THEO</name>
<dbReference type="Proteomes" id="UP000187485">
    <property type="component" value="Unassembled WGS sequence"/>
</dbReference>
<dbReference type="Pfam" id="PF01614">
    <property type="entry name" value="IclR_C"/>
    <property type="match status" value="1"/>
</dbReference>
<comment type="function">
    <text evidence="4">May be an activator protein for the gylABX operon.</text>
</comment>
<keyword evidence="3" id="KW-0804">Transcription</keyword>
<protein>
    <recommendedName>
        <fullName evidence="5">Glycerol operon regulatory protein</fullName>
    </recommendedName>
</protein>
<dbReference type="InterPro" id="IPR036388">
    <property type="entry name" value="WH-like_DNA-bd_sf"/>
</dbReference>
<evidence type="ECO:0000313" key="8">
    <source>
        <dbReference type="EMBL" id="GAV23069.1"/>
    </source>
</evidence>
<dbReference type="Gene3D" id="1.10.10.10">
    <property type="entry name" value="Winged helix-like DNA-binding domain superfamily/Winged helix DNA-binding domain"/>
    <property type="match status" value="1"/>
</dbReference>
<dbReference type="SMART" id="SM00346">
    <property type="entry name" value="HTH_ICLR"/>
    <property type="match status" value="1"/>
</dbReference>
<evidence type="ECO:0000256" key="4">
    <source>
        <dbReference type="ARBA" id="ARBA00058938"/>
    </source>
</evidence>
<keyword evidence="9" id="KW-1185">Reference proteome</keyword>
<dbReference type="InterPro" id="IPR036390">
    <property type="entry name" value="WH_DNA-bd_sf"/>
</dbReference>
<evidence type="ECO:0000313" key="9">
    <source>
        <dbReference type="Proteomes" id="UP000187485"/>
    </source>
</evidence>
<dbReference type="PANTHER" id="PTHR30136">
    <property type="entry name" value="HELIX-TURN-HELIX TRANSCRIPTIONAL REGULATOR, ICLR FAMILY"/>
    <property type="match status" value="1"/>
</dbReference>
<dbReference type="InterPro" id="IPR050707">
    <property type="entry name" value="HTH_MetabolicPath_Reg"/>
</dbReference>
<dbReference type="Pfam" id="PF09339">
    <property type="entry name" value="HTH_IclR"/>
    <property type="match status" value="1"/>
</dbReference>
<evidence type="ECO:0000259" key="6">
    <source>
        <dbReference type="PROSITE" id="PS51077"/>
    </source>
</evidence>
<organism evidence="8 9">
    <name type="scientific">Carboxydothermus pertinax</name>
    <dbReference type="NCBI Taxonomy" id="870242"/>
    <lineage>
        <taxon>Bacteria</taxon>
        <taxon>Bacillati</taxon>
        <taxon>Bacillota</taxon>
        <taxon>Clostridia</taxon>
        <taxon>Thermoanaerobacterales</taxon>
        <taxon>Thermoanaerobacteraceae</taxon>
        <taxon>Carboxydothermus</taxon>
    </lineage>
</organism>
<proteinExistence type="predicted"/>
<gene>
    <name evidence="8" type="ORF">cpu_15790</name>
</gene>
<evidence type="ECO:0000259" key="7">
    <source>
        <dbReference type="PROSITE" id="PS51078"/>
    </source>
</evidence>
<dbReference type="InterPro" id="IPR014757">
    <property type="entry name" value="Tscrpt_reg_IclR_C"/>
</dbReference>
<feature type="domain" description="HTH iclR-type" evidence="6">
    <location>
        <begin position="11"/>
        <end position="73"/>
    </location>
</feature>
<keyword evidence="2" id="KW-0238">DNA-binding</keyword>
<dbReference type="AlphaFoldDB" id="A0A1L8CW41"/>
<dbReference type="OrthoDB" id="9791752at2"/>